<proteinExistence type="predicted"/>
<evidence type="ECO:0000313" key="1">
    <source>
        <dbReference type="EMBL" id="MPC21810.1"/>
    </source>
</evidence>
<name>A0A5B7DK23_PORTR</name>
<reference evidence="1 2" key="1">
    <citation type="submission" date="2019-05" db="EMBL/GenBank/DDBJ databases">
        <title>Another draft genome of Portunus trituberculatus and its Hox gene families provides insights of decapod evolution.</title>
        <authorList>
            <person name="Jeong J.-H."/>
            <person name="Song I."/>
            <person name="Kim S."/>
            <person name="Choi T."/>
            <person name="Kim D."/>
            <person name="Ryu S."/>
            <person name="Kim W."/>
        </authorList>
    </citation>
    <scope>NUCLEOTIDE SEQUENCE [LARGE SCALE GENOMIC DNA]</scope>
    <source>
        <tissue evidence="1">Muscle</tissue>
    </source>
</reference>
<dbReference type="EMBL" id="VSRR010001020">
    <property type="protein sequence ID" value="MPC21810.1"/>
    <property type="molecule type" value="Genomic_DNA"/>
</dbReference>
<dbReference type="AlphaFoldDB" id="A0A5B7DK23"/>
<protein>
    <submittedName>
        <fullName evidence="1">Uncharacterized protein</fullName>
    </submittedName>
</protein>
<keyword evidence="2" id="KW-1185">Reference proteome</keyword>
<evidence type="ECO:0000313" key="2">
    <source>
        <dbReference type="Proteomes" id="UP000324222"/>
    </source>
</evidence>
<organism evidence="1 2">
    <name type="scientific">Portunus trituberculatus</name>
    <name type="common">Swimming crab</name>
    <name type="synonym">Neptunus trituberculatus</name>
    <dbReference type="NCBI Taxonomy" id="210409"/>
    <lineage>
        <taxon>Eukaryota</taxon>
        <taxon>Metazoa</taxon>
        <taxon>Ecdysozoa</taxon>
        <taxon>Arthropoda</taxon>
        <taxon>Crustacea</taxon>
        <taxon>Multicrustacea</taxon>
        <taxon>Malacostraca</taxon>
        <taxon>Eumalacostraca</taxon>
        <taxon>Eucarida</taxon>
        <taxon>Decapoda</taxon>
        <taxon>Pleocyemata</taxon>
        <taxon>Brachyura</taxon>
        <taxon>Eubrachyura</taxon>
        <taxon>Portunoidea</taxon>
        <taxon>Portunidae</taxon>
        <taxon>Portuninae</taxon>
        <taxon>Portunus</taxon>
    </lineage>
</organism>
<sequence length="195" mass="21641">MESPPPLYLLVSRGVRLCMASCPRGYHHQQQQQRGACPPARPVANLCRGFMNSLMSLKDAFLPLTFLLQRVQLNRFRAQGWSPRAADNRAGAAGNRCVVQSGNFCYLAVLLLLPPQQQQEVSPLSHTYTCRSLTLPSEEAGNDQMTTPPVPPHTFPERIRQVITKLSTWCACRCRDGRQGGEAAACPRCPVKLCH</sequence>
<comment type="caution">
    <text evidence="1">The sequence shown here is derived from an EMBL/GenBank/DDBJ whole genome shotgun (WGS) entry which is preliminary data.</text>
</comment>
<gene>
    <name evidence="1" type="ORF">E2C01_014810</name>
</gene>
<dbReference type="Proteomes" id="UP000324222">
    <property type="component" value="Unassembled WGS sequence"/>
</dbReference>
<accession>A0A5B7DK23</accession>